<protein>
    <submittedName>
        <fullName evidence="3">Uncharacterized protein</fullName>
    </submittedName>
</protein>
<organism evidence="3 4">
    <name type="scientific">Paenibacillus rhizoplanae</name>
    <dbReference type="NCBI Taxonomy" id="1917181"/>
    <lineage>
        <taxon>Bacteria</taxon>
        <taxon>Bacillati</taxon>
        <taxon>Bacillota</taxon>
        <taxon>Bacilli</taxon>
        <taxon>Bacillales</taxon>
        <taxon>Paenibacillaceae</taxon>
        <taxon>Paenibacillus</taxon>
    </lineage>
</organism>
<evidence type="ECO:0000256" key="2">
    <source>
        <dbReference type="SAM" id="SignalP"/>
    </source>
</evidence>
<feature type="region of interest" description="Disordered" evidence="1">
    <location>
        <begin position="175"/>
        <end position="216"/>
    </location>
</feature>
<reference evidence="4" key="1">
    <citation type="journal article" date="2019" name="Int. J. Syst. Evol. Microbiol.">
        <title>The Global Catalogue of Microorganisms (GCM) 10K type strain sequencing project: providing services to taxonomists for standard genome sequencing and annotation.</title>
        <authorList>
            <consortium name="The Broad Institute Genomics Platform"/>
            <consortium name="The Broad Institute Genome Sequencing Center for Infectious Disease"/>
            <person name="Wu L."/>
            <person name="Ma J."/>
        </authorList>
    </citation>
    <scope>NUCLEOTIDE SEQUENCE [LARGE SCALE GENOMIC DNA]</scope>
    <source>
        <strain evidence="4">CCM 8725</strain>
    </source>
</reference>
<keyword evidence="4" id="KW-1185">Reference proteome</keyword>
<feature type="signal peptide" evidence="2">
    <location>
        <begin position="1"/>
        <end position="33"/>
    </location>
</feature>
<feature type="chain" id="PRO_5045064838" evidence="2">
    <location>
        <begin position="34"/>
        <end position="292"/>
    </location>
</feature>
<feature type="compositionally biased region" description="Low complexity" evidence="1">
    <location>
        <begin position="188"/>
        <end position="212"/>
    </location>
</feature>
<name>A0ABW5FA63_9BACL</name>
<evidence type="ECO:0000256" key="1">
    <source>
        <dbReference type="SAM" id="MobiDB-lite"/>
    </source>
</evidence>
<evidence type="ECO:0000313" key="3">
    <source>
        <dbReference type="EMBL" id="MFD2411983.1"/>
    </source>
</evidence>
<sequence length="292" mass="32062">MSRKMKILATSITIITLLIVMITSMFTSSSISADPSSPSAPTQNIYNTAGLLSGKDLFYVPNVHLSAGKPYLNLTDKIAASNLDTKAGYAYYRDLGALYDIESFALDLTYYGTWGWSVAFYDQNRNTISTIENPLKDGSIIHLPTIVKNVRFVKLINYSYDNFVSREFDVYGNLSPDPTNAPTPSITPSPTTTTTPEPTSVVTPEPTPSVTPGAPSGDQAILTVTLITGDKKEFDLPMSEVNAFLSWYDSATGSARYGINKHDNNKGPFSKRTEYVIHDKILTFEVSEYTAQ</sequence>
<dbReference type="RefSeq" id="WP_379313144.1">
    <property type="nucleotide sequence ID" value="NZ_JBHUKY010000033.1"/>
</dbReference>
<evidence type="ECO:0000313" key="4">
    <source>
        <dbReference type="Proteomes" id="UP001597448"/>
    </source>
</evidence>
<dbReference type="Proteomes" id="UP001597448">
    <property type="component" value="Unassembled WGS sequence"/>
</dbReference>
<comment type="caution">
    <text evidence="3">The sequence shown here is derived from an EMBL/GenBank/DDBJ whole genome shotgun (WGS) entry which is preliminary data.</text>
</comment>
<proteinExistence type="predicted"/>
<accession>A0ABW5FA63</accession>
<dbReference type="EMBL" id="JBHUKY010000033">
    <property type="protein sequence ID" value="MFD2411983.1"/>
    <property type="molecule type" value="Genomic_DNA"/>
</dbReference>
<gene>
    <name evidence="3" type="ORF">ACFSX3_18995</name>
</gene>
<keyword evidence="2" id="KW-0732">Signal</keyword>